<feature type="compositionally biased region" description="Basic and acidic residues" evidence="1">
    <location>
        <begin position="61"/>
        <end position="78"/>
    </location>
</feature>
<feature type="compositionally biased region" description="Basic and acidic residues" evidence="1">
    <location>
        <begin position="1"/>
        <end position="11"/>
    </location>
</feature>
<feature type="compositionally biased region" description="Basic and acidic residues" evidence="1">
    <location>
        <begin position="30"/>
        <end position="40"/>
    </location>
</feature>
<dbReference type="EMBL" id="JAGIOP010000001">
    <property type="protein sequence ID" value="MBP2451708.1"/>
    <property type="molecule type" value="Genomic_DNA"/>
</dbReference>
<dbReference type="SUPFAM" id="SSF48452">
    <property type="entry name" value="TPR-like"/>
    <property type="match status" value="1"/>
</dbReference>
<feature type="region of interest" description="Disordered" evidence="1">
    <location>
        <begin position="1"/>
        <end position="78"/>
    </location>
</feature>
<evidence type="ECO:0000313" key="3">
    <source>
        <dbReference type="Proteomes" id="UP000694460"/>
    </source>
</evidence>
<dbReference type="Gene3D" id="1.25.40.10">
    <property type="entry name" value="Tetratricopeptide repeat domain"/>
    <property type="match status" value="1"/>
</dbReference>
<protein>
    <submittedName>
        <fullName evidence="2">Tetratricopeptide (TPR) repeat protein</fullName>
    </submittedName>
</protein>
<accession>A0ABS4ZQD9</accession>
<dbReference type="RefSeq" id="WP_209915518.1">
    <property type="nucleotide sequence ID" value="NZ_JAGIOP010000001.1"/>
</dbReference>
<name>A0ABS4ZQD9_9MYCO</name>
<sequence>MAGDRQGDAERRPRRASNDRASSNNSGPRRFHDPKGRDPRSGGPRASGPSRPRPAQAGDDGDPRNEGPRLPSDVEAKELAPDVRRELITLDKTTADFVARHLVMAGKLLDEDPETALAHARAARNRAGRIAVVREAVGIAAYHSGDWAQALAELRAARRMGSKSSLLPMIADCERGVGRPERALELARGDEAVALTGEDADELRIVTAGARSDLGQFEQALAILSTPQLDPTAVGSTAARLFYAYADTLLALGRGEEALQWFVHAEQADVEGITDAEDRITELS</sequence>
<organism evidence="2 3">
    <name type="scientific">Mycolicibacterium lutetiense</name>
    <dbReference type="NCBI Taxonomy" id="1641992"/>
    <lineage>
        <taxon>Bacteria</taxon>
        <taxon>Bacillati</taxon>
        <taxon>Actinomycetota</taxon>
        <taxon>Actinomycetes</taxon>
        <taxon>Mycobacteriales</taxon>
        <taxon>Mycobacteriaceae</taxon>
        <taxon>Mycolicibacterium</taxon>
    </lineage>
</organism>
<dbReference type="InterPro" id="IPR011990">
    <property type="entry name" value="TPR-like_helical_dom_sf"/>
</dbReference>
<feature type="compositionally biased region" description="Low complexity" evidence="1">
    <location>
        <begin position="41"/>
        <end position="55"/>
    </location>
</feature>
<dbReference type="Proteomes" id="UP000694460">
    <property type="component" value="Unassembled WGS sequence"/>
</dbReference>
<proteinExistence type="predicted"/>
<evidence type="ECO:0000256" key="1">
    <source>
        <dbReference type="SAM" id="MobiDB-lite"/>
    </source>
</evidence>
<evidence type="ECO:0000313" key="2">
    <source>
        <dbReference type="EMBL" id="MBP2451708.1"/>
    </source>
</evidence>
<comment type="caution">
    <text evidence="2">The sequence shown here is derived from an EMBL/GenBank/DDBJ whole genome shotgun (WGS) entry which is preliminary data.</text>
</comment>
<keyword evidence="3" id="KW-1185">Reference proteome</keyword>
<reference evidence="2 3" key="1">
    <citation type="submission" date="2021-03" db="EMBL/GenBank/DDBJ databases">
        <title>Sequencing the genomes of 1000 actinobacteria strains.</title>
        <authorList>
            <person name="Klenk H.-P."/>
        </authorList>
    </citation>
    <scope>NUCLEOTIDE SEQUENCE [LARGE SCALE GENOMIC DNA]</scope>
    <source>
        <strain evidence="2 3">DSM 46713</strain>
    </source>
</reference>
<gene>
    <name evidence="2" type="ORF">JOF57_001593</name>
</gene>